<name>A0AAD4VRQ2_PRUDU</name>
<organism evidence="3 4">
    <name type="scientific">Prunus dulcis</name>
    <name type="common">Almond</name>
    <name type="synonym">Amygdalus dulcis</name>
    <dbReference type="NCBI Taxonomy" id="3755"/>
    <lineage>
        <taxon>Eukaryota</taxon>
        <taxon>Viridiplantae</taxon>
        <taxon>Streptophyta</taxon>
        <taxon>Embryophyta</taxon>
        <taxon>Tracheophyta</taxon>
        <taxon>Spermatophyta</taxon>
        <taxon>Magnoliopsida</taxon>
        <taxon>eudicotyledons</taxon>
        <taxon>Gunneridae</taxon>
        <taxon>Pentapetalae</taxon>
        <taxon>rosids</taxon>
        <taxon>fabids</taxon>
        <taxon>Rosales</taxon>
        <taxon>Rosaceae</taxon>
        <taxon>Amygdaloideae</taxon>
        <taxon>Amygdaleae</taxon>
        <taxon>Prunus</taxon>
    </lineage>
</organism>
<evidence type="ECO:0000313" key="3">
    <source>
        <dbReference type="EMBL" id="KAI5329561.1"/>
    </source>
</evidence>
<evidence type="ECO:0000313" key="4">
    <source>
        <dbReference type="Proteomes" id="UP001054821"/>
    </source>
</evidence>
<sequence>MAIPNSETPQTPNPNDDAKLDQSLHGLETFLRLFGFCQYSFLSFSLSWLAFLLVVALLVVSLKSLIVPVGKSIRSKSLSFRF</sequence>
<dbReference type="Proteomes" id="UP001054821">
    <property type="component" value="Chromosome 5"/>
</dbReference>
<proteinExistence type="predicted"/>
<keyword evidence="4" id="KW-1185">Reference proteome</keyword>
<feature type="compositionally biased region" description="Polar residues" evidence="1">
    <location>
        <begin position="1"/>
        <end position="14"/>
    </location>
</feature>
<feature type="transmembrane region" description="Helical" evidence="2">
    <location>
        <begin position="41"/>
        <end position="66"/>
    </location>
</feature>
<reference evidence="3 4" key="1">
    <citation type="journal article" date="2022" name="G3 (Bethesda)">
        <title>Whole-genome sequence and methylome profiling of the almond [Prunus dulcis (Mill.) D.A. Webb] cultivar 'Nonpareil'.</title>
        <authorList>
            <person name="D'Amico-Willman K.M."/>
            <person name="Ouma W.Z."/>
            <person name="Meulia T."/>
            <person name="Sideli G.M."/>
            <person name="Gradziel T.M."/>
            <person name="Fresnedo-Ramirez J."/>
        </authorList>
    </citation>
    <scope>NUCLEOTIDE SEQUENCE [LARGE SCALE GENOMIC DNA]</scope>
    <source>
        <strain evidence="3">Clone GOH B32 T37-40</strain>
    </source>
</reference>
<gene>
    <name evidence="3" type="ORF">L3X38_028958</name>
</gene>
<dbReference type="EMBL" id="JAJFAZ020000005">
    <property type="protein sequence ID" value="KAI5329561.1"/>
    <property type="molecule type" value="Genomic_DNA"/>
</dbReference>
<keyword evidence="2" id="KW-0472">Membrane</keyword>
<keyword evidence="2" id="KW-1133">Transmembrane helix</keyword>
<keyword evidence="2" id="KW-0812">Transmembrane</keyword>
<accession>A0AAD4VRQ2</accession>
<feature type="region of interest" description="Disordered" evidence="1">
    <location>
        <begin position="1"/>
        <end position="20"/>
    </location>
</feature>
<dbReference type="AlphaFoldDB" id="A0AAD4VRQ2"/>
<evidence type="ECO:0000256" key="2">
    <source>
        <dbReference type="SAM" id="Phobius"/>
    </source>
</evidence>
<comment type="caution">
    <text evidence="3">The sequence shown here is derived from an EMBL/GenBank/DDBJ whole genome shotgun (WGS) entry which is preliminary data.</text>
</comment>
<evidence type="ECO:0000256" key="1">
    <source>
        <dbReference type="SAM" id="MobiDB-lite"/>
    </source>
</evidence>
<protein>
    <submittedName>
        <fullName evidence="3">Uncharacterized protein</fullName>
    </submittedName>
</protein>